<comment type="caution">
    <text evidence="2">The sequence shown here is derived from an EMBL/GenBank/DDBJ whole genome shotgun (WGS) entry which is preliminary data.</text>
</comment>
<sequence length="126" mass="13950">MKGFGLMEMNQIHDYFIQFPKKINDMKITKLEIPVHQRNTKFVDNSGQIGSGLVTTPTTPSVPSIKKQLSKLFQPLFDDDEEFSPDVHPHLVNVDPPSASEIAHDSPSMKTVTEDAPTATTITSPS</sequence>
<proteinExistence type="predicted"/>
<accession>A0A6L2K6T6</accession>
<dbReference type="EMBL" id="BKCJ010001840">
    <property type="protein sequence ID" value="GEU44397.1"/>
    <property type="molecule type" value="Genomic_DNA"/>
</dbReference>
<dbReference type="AlphaFoldDB" id="A0A6L2K6T6"/>
<feature type="region of interest" description="Disordered" evidence="1">
    <location>
        <begin position="84"/>
        <end position="126"/>
    </location>
</feature>
<protein>
    <submittedName>
        <fullName evidence="2">Uncharacterized protein</fullName>
    </submittedName>
</protein>
<gene>
    <name evidence="2" type="ORF">Tci_016375</name>
</gene>
<evidence type="ECO:0000313" key="2">
    <source>
        <dbReference type="EMBL" id="GEU44397.1"/>
    </source>
</evidence>
<evidence type="ECO:0000256" key="1">
    <source>
        <dbReference type="SAM" id="MobiDB-lite"/>
    </source>
</evidence>
<organism evidence="2">
    <name type="scientific">Tanacetum cinerariifolium</name>
    <name type="common">Dalmatian daisy</name>
    <name type="synonym">Chrysanthemum cinerariifolium</name>
    <dbReference type="NCBI Taxonomy" id="118510"/>
    <lineage>
        <taxon>Eukaryota</taxon>
        <taxon>Viridiplantae</taxon>
        <taxon>Streptophyta</taxon>
        <taxon>Embryophyta</taxon>
        <taxon>Tracheophyta</taxon>
        <taxon>Spermatophyta</taxon>
        <taxon>Magnoliopsida</taxon>
        <taxon>eudicotyledons</taxon>
        <taxon>Gunneridae</taxon>
        <taxon>Pentapetalae</taxon>
        <taxon>asterids</taxon>
        <taxon>campanulids</taxon>
        <taxon>Asterales</taxon>
        <taxon>Asteraceae</taxon>
        <taxon>Asteroideae</taxon>
        <taxon>Anthemideae</taxon>
        <taxon>Anthemidinae</taxon>
        <taxon>Tanacetum</taxon>
    </lineage>
</organism>
<reference evidence="2" key="1">
    <citation type="journal article" date="2019" name="Sci. Rep.">
        <title>Draft genome of Tanacetum cinerariifolium, the natural source of mosquito coil.</title>
        <authorList>
            <person name="Yamashiro T."/>
            <person name="Shiraishi A."/>
            <person name="Satake H."/>
            <person name="Nakayama K."/>
        </authorList>
    </citation>
    <scope>NUCLEOTIDE SEQUENCE</scope>
</reference>
<name>A0A6L2K6T6_TANCI</name>